<reference evidence="3" key="1">
    <citation type="submission" date="2021-01" db="EMBL/GenBank/DDBJ databases">
        <title>Ramlibacter sp. strain AW1 16S ribosomal RNA gene Genome sequencing and assembly.</title>
        <authorList>
            <person name="Kang M."/>
        </authorList>
    </citation>
    <scope>NUCLEOTIDE SEQUENCE</scope>
    <source>
        <strain evidence="3">AW1</strain>
    </source>
</reference>
<dbReference type="Proteomes" id="UP000613011">
    <property type="component" value="Unassembled WGS sequence"/>
</dbReference>
<dbReference type="InterPro" id="IPR042100">
    <property type="entry name" value="Bug_dom1"/>
</dbReference>
<accession>A0A936ZK89</accession>
<dbReference type="RefSeq" id="WP_201685508.1">
    <property type="nucleotide sequence ID" value="NZ_JAEQNA010000008.1"/>
</dbReference>
<dbReference type="InterPro" id="IPR005064">
    <property type="entry name" value="BUG"/>
</dbReference>
<dbReference type="CDD" id="cd07012">
    <property type="entry name" value="PBP2_Bug_TTT"/>
    <property type="match status" value="1"/>
</dbReference>
<dbReference type="Pfam" id="PF03401">
    <property type="entry name" value="TctC"/>
    <property type="match status" value="1"/>
</dbReference>
<comment type="caution">
    <text evidence="3">The sequence shown here is derived from an EMBL/GenBank/DDBJ whole genome shotgun (WGS) entry which is preliminary data.</text>
</comment>
<proteinExistence type="inferred from homology"/>
<gene>
    <name evidence="3" type="ORF">JI739_18920</name>
</gene>
<name>A0A936ZK89_9BURK</name>
<dbReference type="SUPFAM" id="SSF53850">
    <property type="entry name" value="Periplasmic binding protein-like II"/>
    <property type="match status" value="1"/>
</dbReference>
<protein>
    <submittedName>
        <fullName evidence="3">Tripartite tricarboxylate transporter substrate binding protein</fullName>
    </submittedName>
</protein>
<dbReference type="AlphaFoldDB" id="A0A936ZK89"/>
<evidence type="ECO:0000313" key="4">
    <source>
        <dbReference type="Proteomes" id="UP000613011"/>
    </source>
</evidence>
<dbReference type="PANTHER" id="PTHR42928">
    <property type="entry name" value="TRICARBOXYLATE-BINDING PROTEIN"/>
    <property type="match status" value="1"/>
</dbReference>
<dbReference type="Gene3D" id="3.40.190.10">
    <property type="entry name" value="Periplasmic binding protein-like II"/>
    <property type="match status" value="1"/>
</dbReference>
<sequence length="321" mass="33407">MKYLKRLAIACSLLAGVSYAVAQEYPVKPVKIIVGYVPGGGPDMVARGLATRLSEILGQPFVVENKPGAGAVLATAHLAKLPADGYNLLLGETGQLVIAPHIQKALPYDTLKDLAPIARVTSDPMLLVANAKAGIGTLPDLIRSAKAKPGAINYGSSGVGTIHHIVMEVFKADAGLNMTHVPYKGSGQSLPAVLAGDVPVAFTTLTAAGPHLRSGTLVPLATTSARRLADLPEVPAIGEFVKGYEYASEVGILAPAGVPPNVVDKLASAIKKAVDSPEFIAQFKNTSISVTYGGPSEYAENLRASLKKYERAVKLANIKAD</sequence>
<keyword evidence="2" id="KW-0732">Signal</keyword>
<evidence type="ECO:0000256" key="1">
    <source>
        <dbReference type="ARBA" id="ARBA00006987"/>
    </source>
</evidence>
<keyword evidence="4" id="KW-1185">Reference proteome</keyword>
<dbReference type="PIRSF" id="PIRSF017082">
    <property type="entry name" value="YflP"/>
    <property type="match status" value="1"/>
</dbReference>
<evidence type="ECO:0000313" key="3">
    <source>
        <dbReference type="EMBL" id="MBL0422427.1"/>
    </source>
</evidence>
<evidence type="ECO:0000256" key="2">
    <source>
        <dbReference type="SAM" id="SignalP"/>
    </source>
</evidence>
<feature type="signal peptide" evidence="2">
    <location>
        <begin position="1"/>
        <end position="22"/>
    </location>
</feature>
<dbReference type="EMBL" id="JAEQNA010000008">
    <property type="protein sequence ID" value="MBL0422427.1"/>
    <property type="molecule type" value="Genomic_DNA"/>
</dbReference>
<dbReference type="Gene3D" id="3.40.190.150">
    <property type="entry name" value="Bordetella uptake gene, domain 1"/>
    <property type="match status" value="1"/>
</dbReference>
<dbReference type="PANTHER" id="PTHR42928:SF5">
    <property type="entry name" value="BLR1237 PROTEIN"/>
    <property type="match status" value="1"/>
</dbReference>
<organism evidence="3 4">
    <name type="scientific">Ramlibacter aurantiacus</name>
    <dbReference type="NCBI Taxonomy" id="2801330"/>
    <lineage>
        <taxon>Bacteria</taxon>
        <taxon>Pseudomonadati</taxon>
        <taxon>Pseudomonadota</taxon>
        <taxon>Betaproteobacteria</taxon>
        <taxon>Burkholderiales</taxon>
        <taxon>Comamonadaceae</taxon>
        <taxon>Ramlibacter</taxon>
    </lineage>
</organism>
<comment type="similarity">
    <text evidence="1">Belongs to the UPF0065 (bug) family.</text>
</comment>
<feature type="chain" id="PRO_5036967399" evidence="2">
    <location>
        <begin position="23"/>
        <end position="321"/>
    </location>
</feature>